<protein>
    <submittedName>
        <fullName evidence="1">Uncharacterized protein</fullName>
    </submittedName>
</protein>
<evidence type="ECO:0000313" key="1">
    <source>
        <dbReference type="EMBL" id="OMJ21276.1"/>
    </source>
</evidence>
<dbReference type="EMBL" id="LSSN01001041">
    <property type="protein sequence ID" value="OMJ21276.1"/>
    <property type="molecule type" value="Genomic_DNA"/>
</dbReference>
<reference evidence="1 2" key="1">
    <citation type="submission" date="2017-01" db="EMBL/GenBank/DDBJ databases">
        <authorList>
            <person name="Mah S.A."/>
            <person name="Swanson W.J."/>
            <person name="Moy G.W."/>
            <person name="Vacquier V.D."/>
        </authorList>
    </citation>
    <scope>NUCLEOTIDE SEQUENCE [LARGE SCALE GENOMIC DNA]</scope>
    <source>
        <strain evidence="1 2">GSMNP</strain>
    </source>
</reference>
<keyword evidence="2" id="KW-1185">Reference proteome</keyword>
<feature type="non-terminal residue" evidence="1">
    <location>
        <position position="25"/>
    </location>
</feature>
<dbReference type="Proteomes" id="UP000187283">
    <property type="component" value="Unassembled WGS sequence"/>
</dbReference>
<gene>
    <name evidence="1" type="ORF">AYI70_g3572</name>
</gene>
<name>A0A1R1Y3G3_9FUNG</name>
<dbReference type="AlphaFoldDB" id="A0A1R1Y3G3"/>
<organism evidence="1 2">
    <name type="scientific">Smittium culicis</name>
    <dbReference type="NCBI Taxonomy" id="133412"/>
    <lineage>
        <taxon>Eukaryota</taxon>
        <taxon>Fungi</taxon>
        <taxon>Fungi incertae sedis</taxon>
        <taxon>Zoopagomycota</taxon>
        <taxon>Kickxellomycotina</taxon>
        <taxon>Harpellomycetes</taxon>
        <taxon>Harpellales</taxon>
        <taxon>Legeriomycetaceae</taxon>
        <taxon>Smittium</taxon>
    </lineage>
</organism>
<proteinExistence type="predicted"/>
<comment type="caution">
    <text evidence="1">The sequence shown here is derived from an EMBL/GenBank/DDBJ whole genome shotgun (WGS) entry which is preliminary data.</text>
</comment>
<evidence type="ECO:0000313" key="2">
    <source>
        <dbReference type="Proteomes" id="UP000187283"/>
    </source>
</evidence>
<accession>A0A1R1Y3G3</accession>
<sequence>MSSELLISTLNATLKQQEKPEAWRD</sequence>